<dbReference type="RefSeq" id="WP_191693198.1">
    <property type="nucleotide sequence ID" value="NZ_JACSQN010000002.1"/>
</dbReference>
<keyword evidence="3" id="KW-0969">Cilium</keyword>
<accession>A0ABR8U676</accession>
<evidence type="ECO:0000313" key="4">
    <source>
        <dbReference type="Proteomes" id="UP000626786"/>
    </source>
</evidence>
<dbReference type="InterPro" id="IPR021136">
    <property type="entry name" value="Flagellar_hook_control-like_C"/>
</dbReference>
<reference evidence="3 4" key="1">
    <citation type="submission" date="2020-08" db="EMBL/GenBank/DDBJ databases">
        <title>A Genomic Blueprint of the Chicken Gut Microbiome.</title>
        <authorList>
            <person name="Gilroy R."/>
            <person name="Ravi A."/>
            <person name="Getino M."/>
            <person name="Pursley I."/>
            <person name="Horton D.L."/>
            <person name="Alikhan N.-F."/>
            <person name="Baker D."/>
            <person name="Gharbi K."/>
            <person name="Hall N."/>
            <person name="Watson M."/>
            <person name="Adriaenssens E.M."/>
            <person name="Foster-Nyarko E."/>
            <person name="Jarju S."/>
            <person name="Secka A."/>
            <person name="Antonio M."/>
            <person name="Oren A."/>
            <person name="Chaudhuri R."/>
            <person name="La Ragione R.M."/>
            <person name="Hildebrand F."/>
            <person name="Pallen M.J."/>
        </authorList>
    </citation>
    <scope>NUCLEOTIDE SEQUENCE [LARGE SCALE GENOMIC DNA]</scope>
    <source>
        <strain evidence="3 4">Sa2YVA2</strain>
    </source>
</reference>
<feature type="compositionally biased region" description="Basic and acidic residues" evidence="1">
    <location>
        <begin position="387"/>
        <end position="408"/>
    </location>
</feature>
<proteinExistence type="predicted"/>
<keyword evidence="3" id="KW-0966">Cell projection</keyword>
<evidence type="ECO:0000313" key="3">
    <source>
        <dbReference type="EMBL" id="MBD7983532.1"/>
    </source>
</evidence>
<dbReference type="Pfam" id="PF02120">
    <property type="entry name" value="Flg_hook"/>
    <property type="match status" value="1"/>
</dbReference>
<protein>
    <submittedName>
        <fullName evidence="3">Flagellar hook-length control protein FliK</fullName>
    </submittedName>
</protein>
<evidence type="ECO:0000259" key="2">
    <source>
        <dbReference type="Pfam" id="PF02120"/>
    </source>
</evidence>
<keyword evidence="4" id="KW-1185">Reference proteome</keyword>
<name>A0ABR8U676_9BACL</name>
<gene>
    <name evidence="3" type="ORF">H9649_02970</name>
</gene>
<sequence length="430" mass="47770">MNIGALQAMMGVGGKTLTNSAQSTESSMQSFGNVFAGITMKNAPGIKLGNEEAMKIPLEMIQLLFDAKTPEELEQALQAIPGYENIELSNNMEAIGTISSIEDLAKMLSVECEKLLETLKDILKKTNLKEEEIDGLTTSTDLWTLLSVIEKQGMNFFQQFNVSVEKSANHNEAINLLAFLKAMELTAPKVDMTLPMEQKMFSFQSMVQSASEQFQQLTLSANPVKQDVMQFINQSNFRVVVQADSASSTSDENATQKQPETINQVSNSANIAVTATRAEFSLTQTDSAGSSRSEALMREMQMLFKRSNFGQVGGSTRMLIKLYPEHLGQIRIELHETNGVLTARILASTALAKGMLDSQMHQLRNALAQQNLQVERIDVTQSIQESSKNEREQAFNEQFNREQKEESKQNNSSSGDDEMSFEEIMIELEV</sequence>
<dbReference type="Proteomes" id="UP000626786">
    <property type="component" value="Unassembled WGS sequence"/>
</dbReference>
<feature type="region of interest" description="Disordered" evidence="1">
    <location>
        <begin position="383"/>
        <end position="421"/>
    </location>
</feature>
<dbReference type="EMBL" id="JACSQN010000002">
    <property type="protein sequence ID" value="MBD7983532.1"/>
    <property type="molecule type" value="Genomic_DNA"/>
</dbReference>
<keyword evidence="3" id="KW-0282">Flagellum</keyword>
<feature type="domain" description="Flagellar hook-length control protein-like C-terminal" evidence="2">
    <location>
        <begin position="313"/>
        <end position="384"/>
    </location>
</feature>
<dbReference type="CDD" id="cd17470">
    <property type="entry name" value="T3SS_Flik_C"/>
    <property type="match status" value="1"/>
</dbReference>
<comment type="caution">
    <text evidence="3">The sequence shown here is derived from an EMBL/GenBank/DDBJ whole genome shotgun (WGS) entry which is preliminary data.</text>
</comment>
<evidence type="ECO:0000256" key="1">
    <source>
        <dbReference type="SAM" id="MobiDB-lite"/>
    </source>
</evidence>
<dbReference type="Gene3D" id="3.30.750.140">
    <property type="match status" value="1"/>
</dbReference>
<dbReference type="InterPro" id="IPR038610">
    <property type="entry name" value="FliK-like_C_sf"/>
</dbReference>
<organism evidence="3 4">
    <name type="scientific">Sporosarcina quadrami</name>
    <dbReference type="NCBI Taxonomy" id="2762234"/>
    <lineage>
        <taxon>Bacteria</taxon>
        <taxon>Bacillati</taxon>
        <taxon>Bacillota</taxon>
        <taxon>Bacilli</taxon>
        <taxon>Bacillales</taxon>
        <taxon>Caryophanaceae</taxon>
        <taxon>Sporosarcina</taxon>
    </lineage>
</organism>